<protein>
    <submittedName>
        <fullName evidence="3">Uncharacterized protein</fullName>
    </submittedName>
</protein>
<evidence type="ECO:0000313" key="3">
    <source>
        <dbReference type="EMBL" id="POR32170.1"/>
    </source>
</evidence>
<evidence type="ECO:0000313" key="4">
    <source>
        <dbReference type="Proteomes" id="UP000237481"/>
    </source>
</evidence>
<dbReference type="EMBL" id="PKSG01000892">
    <property type="protein sequence ID" value="POR32170.1"/>
    <property type="molecule type" value="Genomic_DNA"/>
</dbReference>
<comment type="caution">
    <text evidence="3">The sequence shown here is derived from an EMBL/GenBank/DDBJ whole genome shotgun (WGS) entry which is preliminary data.</text>
</comment>
<name>A0A2S4KPR2_9HYPO</name>
<reference evidence="3 4" key="1">
    <citation type="submission" date="2018-01" db="EMBL/GenBank/DDBJ databases">
        <title>Harnessing the power of phylogenomics to disentangle the directionality and signatures of interkingdom host jumping in the parasitic fungal genus Tolypocladium.</title>
        <authorList>
            <person name="Quandt C.A."/>
            <person name="Patterson W."/>
            <person name="Spatafora J.W."/>
        </authorList>
    </citation>
    <scope>NUCLEOTIDE SEQUENCE [LARGE SCALE GENOMIC DNA]</scope>
    <source>
        <strain evidence="3 4">NRBC 100945</strain>
    </source>
</reference>
<evidence type="ECO:0000256" key="2">
    <source>
        <dbReference type="SAM" id="MobiDB-lite"/>
    </source>
</evidence>
<dbReference type="GO" id="GO:0008168">
    <property type="term" value="F:methyltransferase activity"/>
    <property type="evidence" value="ECO:0007669"/>
    <property type="project" value="TreeGrafter"/>
</dbReference>
<proteinExistence type="inferred from homology"/>
<dbReference type="PANTHER" id="PTHR43591:SF10">
    <property type="entry name" value="ABC TRANSMEMBRANE TYPE-1 DOMAIN-CONTAINING PROTEIN-RELATED"/>
    <property type="match status" value="1"/>
</dbReference>
<gene>
    <name evidence="3" type="ORF">TPAR_07612</name>
</gene>
<dbReference type="Proteomes" id="UP000237481">
    <property type="component" value="Unassembled WGS sequence"/>
</dbReference>
<dbReference type="STRING" id="94208.A0A2S4KPR2"/>
<dbReference type="Pfam" id="PF13489">
    <property type="entry name" value="Methyltransf_23"/>
    <property type="match status" value="1"/>
</dbReference>
<feature type="region of interest" description="Disordered" evidence="2">
    <location>
        <begin position="1"/>
        <end position="26"/>
    </location>
</feature>
<sequence>MADPLDNILSPESEDDEGADADSTHTSLTSITSSVLYGVIGEGQRTYAAYGKEEYGFPMDDRELDRMDLCHSMYYALLDKRRFLAPVTKNPQRILDIGCGTGIWAVDVADQYPSAEVESQSSLAVAEREHVTHEGQVVGVDIAPTQPDWVPPNCSFELDDIEQPWTWKESTADLIVGRDLFLSVRDFPRLIDQCYRCDAVSPSSCVLDYIHLPLMSRHLKPGGWLELQCVTGIVMCDDGTVPKDSAYQRMGDSVGRACAKFGTPVDDPQRWQGWMRERGFEGVEEEVFKLPCAPWAVDKRLKLVGMWEQHQLLNNVDGMIMRLFHKALGWTEQEITVFGAMFRKDLRDLSMHAYFPYYVVYGRKPPYAQLWGSTGEVKDI</sequence>
<dbReference type="PANTHER" id="PTHR43591">
    <property type="entry name" value="METHYLTRANSFERASE"/>
    <property type="match status" value="1"/>
</dbReference>
<accession>A0A2S4KPR2</accession>
<dbReference type="InterPro" id="IPR029063">
    <property type="entry name" value="SAM-dependent_MTases_sf"/>
</dbReference>
<dbReference type="CDD" id="cd02440">
    <property type="entry name" value="AdoMet_MTases"/>
    <property type="match status" value="1"/>
</dbReference>
<evidence type="ECO:0000256" key="1">
    <source>
        <dbReference type="ARBA" id="ARBA00038158"/>
    </source>
</evidence>
<dbReference type="Gene3D" id="3.40.50.150">
    <property type="entry name" value="Vaccinia Virus protein VP39"/>
    <property type="match status" value="1"/>
</dbReference>
<comment type="similarity">
    <text evidence="1">Belongs to the methyltransferase superfamily. LaeA methyltransferase family.</text>
</comment>
<dbReference type="SUPFAM" id="SSF53335">
    <property type="entry name" value="S-adenosyl-L-methionine-dependent methyltransferases"/>
    <property type="match status" value="1"/>
</dbReference>
<organism evidence="3 4">
    <name type="scientific">Tolypocladium paradoxum</name>
    <dbReference type="NCBI Taxonomy" id="94208"/>
    <lineage>
        <taxon>Eukaryota</taxon>
        <taxon>Fungi</taxon>
        <taxon>Dikarya</taxon>
        <taxon>Ascomycota</taxon>
        <taxon>Pezizomycotina</taxon>
        <taxon>Sordariomycetes</taxon>
        <taxon>Hypocreomycetidae</taxon>
        <taxon>Hypocreales</taxon>
        <taxon>Ophiocordycipitaceae</taxon>
        <taxon>Tolypocladium</taxon>
    </lineage>
</organism>
<dbReference type="OrthoDB" id="2013972at2759"/>
<keyword evidence="4" id="KW-1185">Reference proteome</keyword>
<dbReference type="AlphaFoldDB" id="A0A2S4KPR2"/>